<dbReference type="AlphaFoldDB" id="A0A1I2VS90"/>
<dbReference type="RefSeq" id="WP_090730461.1">
    <property type="nucleotide sequence ID" value="NZ_FOOU01000018.1"/>
</dbReference>
<keyword evidence="3" id="KW-0805">Transcription regulation</keyword>
<dbReference type="PANTHER" id="PTHR32071:SF77">
    <property type="entry name" value="TRANSCRIPTIONAL REGULATORY PROTEIN"/>
    <property type="match status" value="1"/>
</dbReference>
<dbReference type="Gene3D" id="1.10.8.60">
    <property type="match status" value="1"/>
</dbReference>
<accession>A0A1I2VS90</accession>
<evidence type="ECO:0000256" key="3">
    <source>
        <dbReference type="ARBA" id="ARBA00023015"/>
    </source>
</evidence>
<dbReference type="CDD" id="cd00009">
    <property type="entry name" value="AAA"/>
    <property type="match status" value="1"/>
</dbReference>
<dbReference type="SUPFAM" id="SSF52540">
    <property type="entry name" value="P-loop containing nucleoside triphosphate hydrolases"/>
    <property type="match status" value="1"/>
</dbReference>
<dbReference type="PROSITE" id="PS00676">
    <property type="entry name" value="SIGMA54_INTERACT_2"/>
    <property type="match status" value="1"/>
</dbReference>
<dbReference type="SMART" id="SM00382">
    <property type="entry name" value="AAA"/>
    <property type="match status" value="1"/>
</dbReference>
<proteinExistence type="predicted"/>
<dbReference type="Gene3D" id="3.40.50.300">
    <property type="entry name" value="P-loop containing nucleotide triphosphate hydrolases"/>
    <property type="match status" value="1"/>
</dbReference>
<dbReference type="InterPro" id="IPR002197">
    <property type="entry name" value="HTH_Fis"/>
</dbReference>
<dbReference type="InterPro" id="IPR025943">
    <property type="entry name" value="Sigma_54_int_dom_ATP-bd_2"/>
</dbReference>
<evidence type="ECO:0000313" key="8">
    <source>
        <dbReference type="Proteomes" id="UP000198623"/>
    </source>
</evidence>
<dbReference type="InterPro" id="IPR025662">
    <property type="entry name" value="Sigma_54_int_dom_ATP-bd_1"/>
</dbReference>
<dbReference type="STRING" id="1045558.SAMN05216175_11855"/>
<dbReference type="EMBL" id="FOOU01000018">
    <property type="protein sequence ID" value="SFG91299.1"/>
    <property type="molecule type" value="Genomic_DNA"/>
</dbReference>
<dbReference type="PROSITE" id="PS00675">
    <property type="entry name" value="SIGMA54_INTERACT_1"/>
    <property type="match status" value="1"/>
</dbReference>
<dbReference type="Gene3D" id="1.10.10.60">
    <property type="entry name" value="Homeodomain-like"/>
    <property type="match status" value="1"/>
</dbReference>
<dbReference type="PROSITE" id="PS50045">
    <property type="entry name" value="SIGMA54_INTERACT_4"/>
    <property type="match status" value="1"/>
</dbReference>
<gene>
    <name evidence="7" type="ORF">SAMN05216175_11855</name>
</gene>
<keyword evidence="8" id="KW-1185">Reference proteome</keyword>
<dbReference type="Gene3D" id="3.30.450.40">
    <property type="match status" value="1"/>
</dbReference>
<sequence>MNSASAQRRHIDTILNFGDQSLAIKRYSPTHELIGRSWQRCLNEYGLDPSQPRPARIVTQQTLREHQDSVDEFLNVARAGVEQLYTQVASLGYVLLLSDYRGITVQFLGDKRHDERLHKAGLYLGADWSEQYAGTCAVGTCIQEQKALTCHRVDHFDSSHISLTCTAAPIKDPSGQLLAVLDISALDSSRTPESQNFALHLTQLYARLIEDAYFLRRYRKKVVFKCDYSRELVQVNGQLLFALDENGDVLAANSAARAMLSEVVIPGASLLSVSLPQLLECEWRDILSIAIESNDGVRAFRVSGTARTLFGTLIEPAVSVPRQSFIDNAQEESVELLDQLSADDPAMRRNLSLAKRLRNRDVSLLILGETGTGKEVLSQAIHMSSVRAGMPFVAVNCASIPESLIESELFGYLPGTFTGGRAKGAKGLIQQADGGTLFLDEIGDMPLHLQTRLLRVLAENQVQPLGGGQPIPVNVRVIAATHCDIHKLIETGCFRADLYYRLNGATLKLPALRERADKQYVIQTLLKRITLVDSGRMVRLRADAMSALLAYSWPGNIRQLSNALAFAEATCDGAEITVYNLPEECFIHSGKVTGLAALSASAVNPLIVDRVSNAGDDKKQMLMDILRHTHWNISATAKQLGVSRPTIYRRMQKYKIVAPNDR</sequence>
<evidence type="ECO:0000313" key="7">
    <source>
        <dbReference type="EMBL" id="SFG91299.1"/>
    </source>
</evidence>
<dbReference type="Pfam" id="PF25601">
    <property type="entry name" value="AAA_lid_14"/>
    <property type="match status" value="1"/>
</dbReference>
<dbReference type="OrthoDB" id="9804019at2"/>
<evidence type="ECO:0000259" key="6">
    <source>
        <dbReference type="PROSITE" id="PS50045"/>
    </source>
</evidence>
<dbReference type="InterPro" id="IPR002078">
    <property type="entry name" value="Sigma_54_int"/>
</dbReference>
<keyword evidence="4" id="KW-0238">DNA-binding</keyword>
<evidence type="ECO:0000256" key="4">
    <source>
        <dbReference type="ARBA" id="ARBA00023125"/>
    </source>
</evidence>
<organism evidence="7 8">
    <name type="scientific">Neptunomonas qingdaonensis</name>
    <dbReference type="NCBI Taxonomy" id="1045558"/>
    <lineage>
        <taxon>Bacteria</taxon>
        <taxon>Pseudomonadati</taxon>
        <taxon>Pseudomonadota</taxon>
        <taxon>Gammaproteobacteria</taxon>
        <taxon>Oceanospirillales</taxon>
        <taxon>Oceanospirillaceae</taxon>
        <taxon>Neptunomonas</taxon>
    </lineage>
</organism>
<dbReference type="SUPFAM" id="SSF55781">
    <property type="entry name" value="GAF domain-like"/>
    <property type="match status" value="1"/>
</dbReference>
<dbReference type="Proteomes" id="UP000198623">
    <property type="component" value="Unassembled WGS sequence"/>
</dbReference>
<dbReference type="PANTHER" id="PTHR32071">
    <property type="entry name" value="TRANSCRIPTIONAL REGULATORY PROTEIN"/>
    <property type="match status" value="1"/>
</dbReference>
<dbReference type="PRINTS" id="PR01590">
    <property type="entry name" value="HTHFIS"/>
</dbReference>
<dbReference type="InterPro" id="IPR058031">
    <property type="entry name" value="AAA_lid_NorR"/>
</dbReference>
<keyword evidence="2" id="KW-0067">ATP-binding</keyword>
<dbReference type="Pfam" id="PF02954">
    <property type="entry name" value="HTH_8"/>
    <property type="match status" value="1"/>
</dbReference>
<protein>
    <submittedName>
        <fullName evidence="7">Transcriptional regulator of acetoin/glycerol metabolism</fullName>
    </submittedName>
</protein>
<dbReference type="InterPro" id="IPR025944">
    <property type="entry name" value="Sigma_54_int_dom_CS"/>
</dbReference>
<evidence type="ECO:0000256" key="1">
    <source>
        <dbReference type="ARBA" id="ARBA00022741"/>
    </source>
</evidence>
<reference evidence="8" key="1">
    <citation type="submission" date="2016-10" db="EMBL/GenBank/DDBJ databases">
        <authorList>
            <person name="Varghese N."/>
            <person name="Submissions S."/>
        </authorList>
    </citation>
    <scope>NUCLEOTIDE SEQUENCE [LARGE SCALE GENOMIC DNA]</scope>
    <source>
        <strain evidence="8">CGMCC 1.10971</strain>
    </source>
</reference>
<dbReference type="GO" id="GO:0005524">
    <property type="term" value="F:ATP binding"/>
    <property type="evidence" value="ECO:0007669"/>
    <property type="project" value="UniProtKB-KW"/>
</dbReference>
<dbReference type="SUPFAM" id="SSF46689">
    <property type="entry name" value="Homeodomain-like"/>
    <property type="match status" value="1"/>
</dbReference>
<dbReference type="Pfam" id="PF00158">
    <property type="entry name" value="Sigma54_activat"/>
    <property type="match status" value="1"/>
</dbReference>
<evidence type="ECO:0000256" key="2">
    <source>
        <dbReference type="ARBA" id="ARBA00022840"/>
    </source>
</evidence>
<dbReference type="InterPro" id="IPR003593">
    <property type="entry name" value="AAA+_ATPase"/>
</dbReference>
<dbReference type="GO" id="GO:0043565">
    <property type="term" value="F:sequence-specific DNA binding"/>
    <property type="evidence" value="ECO:0007669"/>
    <property type="project" value="InterPro"/>
</dbReference>
<keyword evidence="5" id="KW-0804">Transcription</keyword>
<keyword evidence="1" id="KW-0547">Nucleotide-binding</keyword>
<dbReference type="InterPro" id="IPR027417">
    <property type="entry name" value="P-loop_NTPase"/>
</dbReference>
<dbReference type="FunFam" id="3.40.50.300:FF:000006">
    <property type="entry name" value="DNA-binding transcriptional regulator NtrC"/>
    <property type="match status" value="1"/>
</dbReference>
<name>A0A1I2VS90_9GAMM</name>
<evidence type="ECO:0000256" key="5">
    <source>
        <dbReference type="ARBA" id="ARBA00023163"/>
    </source>
</evidence>
<feature type="domain" description="Sigma-54 factor interaction" evidence="6">
    <location>
        <begin position="340"/>
        <end position="569"/>
    </location>
</feature>
<dbReference type="InterPro" id="IPR009057">
    <property type="entry name" value="Homeodomain-like_sf"/>
</dbReference>
<dbReference type="InterPro" id="IPR029016">
    <property type="entry name" value="GAF-like_dom_sf"/>
</dbReference>
<dbReference type="PROSITE" id="PS00688">
    <property type="entry name" value="SIGMA54_INTERACT_3"/>
    <property type="match status" value="1"/>
</dbReference>
<dbReference type="GO" id="GO:0006355">
    <property type="term" value="P:regulation of DNA-templated transcription"/>
    <property type="evidence" value="ECO:0007669"/>
    <property type="project" value="InterPro"/>
</dbReference>